<dbReference type="GO" id="GO:0000155">
    <property type="term" value="F:phosphorelay sensor kinase activity"/>
    <property type="evidence" value="ECO:0007669"/>
    <property type="project" value="InterPro"/>
</dbReference>
<dbReference type="AlphaFoldDB" id="A0A1B7LDW1"/>
<gene>
    <name evidence="11" type="ORF">A6M21_00425</name>
</gene>
<dbReference type="InterPro" id="IPR035965">
    <property type="entry name" value="PAS-like_dom_sf"/>
</dbReference>
<keyword evidence="7" id="KW-0067">ATP-binding</keyword>
<keyword evidence="5" id="KW-0547">Nucleotide-binding</keyword>
<dbReference type="InterPro" id="IPR004358">
    <property type="entry name" value="Sig_transdc_His_kin-like_C"/>
</dbReference>
<dbReference type="Gene3D" id="3.30.565.10">
    <property type="entry name" value="Histidine kinase-like ATPase, C-terminal domain"/>
    <property type="match status" value="1"/>
</dbReference>
<keyword evidence="8" id="KW-0902">Two-component regulatory system</keyword>
<dbReference type="PROSITE" id="PS50112">
    <property type="entry name" value="PAS"/>
    <property type="match status" value="1"/>
</dbReference>
<keyword evidence="12" id="KW-1185">Reference proteome</keyword>
<dbReference type="InterPro" id="IPR036890">
    <property type="entry name" value="HATPase_C_sf"/>
</dbReference>
<evidence type="ECO:0000256" key="8">
    <source>
        <dbReference type="ARBA" id="ARBA00023012"/>
    </source>
</evidence>
<evidence type="ECO:0000259" key="10">
    <source>
        <dbReference type="PROSITE" id="PS50112"/>
    </source>
</evidence>
<dbReference type="InterPro" id="IPR036097">
    <property type="entry name" value="HisK_dim/P_sf"/>
</dbReference>
<keyword evidence="4" id="KW-0808">Transferase</keyword>
<comment type="caution">
    <text evidence="11">The sequence shown here is derived from an EMBL/GenBank/DDBJ whole genome shotgun (WGS) entry which is preliminary data.</text>
</comment>
<evidence type="ECO:0000313" key="12">
    <source>
        <dbReference type="Proteomes" id="UP000078532"/>
    </source>
</evidence>
<dbReference type="EMBL" id="LYVF01000165">
    <property type="protein sequence ID" value="OAT81296.1"/>
    <property type="molecule type" value="Genomic_DNA"/>
</dbReference>
<dbReference type="Pfam" id="PF13426">
    <property type="entry name" value="PAS_9"/>
    <property type="match status" value="1"/>
</dbReference>
<dbReference type="PROSITE" id="PS50109">
    <property type="entry name" value="HIS_KIN"/>
    <property type="match status" value="1"/>
</dbReference>
<proteinExistence type="predicted"/>
<dbReference type="InterPro" id="IPR003594">
    <property type="entry name" value="HATPase_dom"/>
</dbReference>
<dbReference type="STRING" id="1838280.A6M21_00425"/>
<reference evidence="11 12" key="1">
    <citation type="submission" date="2016-04" db="EMBL/GenBank/DDBJ databases">
        <authorList>
            <person name="Evans L.H."/>
            <person name="Alamgir A."/>
            <person name="Owens N."/>
            <person name="Weber N.D."/>
            <person name="Virtaneva K."/>
            <person name="Barbian K."/>
            <person name="Babar A."/>
            <person name="Rosenke K."/>
        </authorList>
    </citation>
    <scope>NUCLEOTIDE SEQUENCE [LARGE SCALE GENOMIC DNA]</scope>
    <source>
        <strain evidence="11 12">LMa1</strain>
    </source>
</reference>
<evidence type="ECO:0000313" key="11">
    <source>
        <dbReference type="EMBL" id="OAT81296.1"/>
    </source>
</evidence>
<dbReference type="SUPFAM" id="SSF55874">
    <property type="entry name" value="ATPase domain of HSP90 chaperone/DNA topoisomerase II/histidine kinase"/>
    <property type="match status" value="1"/>
</dbReference>
<evidence type="ECO:0000256" key="1">
    <source>
        <dbReference type="ARBA" id="ARBA00000085"/>
    </source>
</evidence>
<accession>A0A1B7LDW1</accession>
<protein>
    <recommendedName>
        <fullName evidence="2">histidine kinase</fullName>
        <ecNumber evidence="2">2.7.13.3</ecNumber>
    </recommendedName>
</protein>
<keyword evidence="3" id="KW-0597">Phosphoprotein</keyword>
<dbReference type="CDD" id="cd00082">
    <property type="entry name" value="HisKA"/>
    <property type="match status" value="1"/>
</dbReference>
<evidence type="ECO:0000256" key="4">
    <source>
        <dbReference type="ARBA" id="ARBA00022679"/>
    </source>
</evidence>
<dbReference type="SUPFAM" id="SSF47384">
    <property type="entry name" value="Homodimeric domain of signal transducing histidine kinase"/>
    <property type="match status" value="1"/>
</dbReference>
<evidence type="ECO:0000256" key="2">
    <source>
        <dbReference type="ARBA" id="ARBA00012438"/>
    </source>
</evidence>
<organism evidence="11 12">
    <name type="scientific">Desulfotomaculum copahuensis</name>
    <dbReference type="NCBI Taxonomy" id="1838280"/>
    <lineage>
        <taxon>Bacteria</taxon>
        <taxon>Bacillati</taxon>
        <taxon>Bacillota</taxon>
        <taxon>Clostridia</taxon>
        <taxon>Eubacteriales</taxon>
        <taxon>Desulfotomaculaceae</taxon>
        <taxon>Desulfotomaculum</taxon>
    </lineage>
</organism>
<dbReference type="Gene3D" id="1.10.287.130">
    <property type="match status" value="1"/>
</dbReference>
<dbReference type="Pfam" id="PF02518">
    <property type="entry name" value="HATPase_c"/>
    <property type="match status" value="1"/>
</dbReference>
<name>A0A1B7LDW1_9FIRM</name>
<evidence type="ECO:0000256" key="5">
    <source>
        <dbReference type="ARBA" id="ARBA00022741"/>
    </source>
</evidence>
<evidence type="ECO:0000256" key="3">
    <source>
        <dbReference type="ARBA" id="ARBA00022553"/>
    </source>
</evidence>
<feature type="domain" description="PAS" evidence="10">
    <location>
        <begin position="1"/>
        <end position="32"/>
    </location>
</feature>
<dbReference type="GO" id="GO:0005524">
    <property type="term" value="F:ATP binding"/>
    <property type="evidence" value="ECO:0007669"/>
    <property type="project" value="UniProtKB-KW"/>
</dbReference>
<dbReference type="CDD" id="cd00130">
    <property type="entry name" value="PAS"/>
    <property type="match status" value="1"/>
</dbReference>
<evidence type="ECO:0000256" key="6">
    <source>
        <dbReference type="ARBA" id="ARBA00022777"/>
    </source>
</evidence>
<dbReference type="Proteomes" id="UP000078532">
    <property type="component" value="Unassembled WGS sequence"/>
</dbReference>
<keyword evidence="6" id="KW-0418">Kinase</keyword>
<sequence>MLVISLDSEKIIMVNESFLRRTGYSRSDIINRRPLELNIWEDSKEFYKLRKCISDNGVVNSIEVNFRTKSGELRTGLTCIDVIQLNNEKCVLIAASDITERKQFEKEMARLDRLNLVGEMAAALGHEVRNPITTVRGFLQLLEDKKELSSFREYFDLMIDELDRASAIITEFLSLAKNKTIELKEENLNHILTAMLPLLQSDSAKMDKSVHLELSDIPALLLDEKEIRQVILNLVRNGLEAMPPGGRLTIKTYREDTEAVLAVQDQGNGLPPGVLERIGTPFFTTKENGTGMGLAVCYSIAARHKAKIDIETGPAGTTFLVKFTLH</sequence>
<dbReference type="NCBIfam" id="TIGR00229">
    <property type="entry name" value="sensory_box"/>
    <property type="match status" value="1"/>
</dbReference>
<comment type="catalytic activity">
    <reaction evidence="1">
        <text>ATP + protein L-histidine = ADP + protein N-phospho-L-histidine.</text>
        <dbReference type="EC" id="2.7.13.3"/>
    </reaction>
</comment>
<dbReference type="SUPFAM" id="SSF55785">
    <property type="entry name" value="PYP-like sensor domain (PAS domain)"/>
    <property type="match status" value="1"/>
</dbReference>
<dbReference type="SMART" id="SM00388">
    <property type="entry name" value="HisKA"/>
    <property type="match status" value="1"/>
</dbReference>
<evidence type="ECO:0000259" key="9">
    <source>
        <dbReference type="PROSITE" id="PS50109"/>
    </source>
</evidence>
<dbReference type="InterPro" id="IPR000014">
    <property type="entry name" value="PAS"/>
</dbReference>
<dbReference type="PRINTS" id="PR00344">
    <property type="entry name" value="BCTRLSENSOR"/>
</dbReference>
<dbReference type="SMART" id="SM00387">
    <property type="entry name" value="HATPase_c"/>
    <property type="match status" value="1"/>
</dbReference>
<dbReference type="PANTHER" id="PTHR43065">
    <property type="entry name" value="SENSOR HISTIDINE KINASE"/>
    <property type="match status" value="1"/>
</dbReference>
<dbReference type="Pfam" id="PF00512">
    <property type="entry name" value="HisKA"/>
    <property type="match status" value="1"/>
</dbReference>
<dbReference type="InterPro" id="IPR005467">
    <property type="entry name" value="His_kinase_dom"/>
</dbReference>
<dbReference type="Gene3D" id="3.30.450.20">
    <property type="entry name" value="PAS domain"/>
    <property type="match status" value="1"/>
</dbReference>
<dbReference type="EC" id="2.7.13.3" evidence="2"/>
<dbReference type="PANTHER" id="PTHR43065:SF46">
    <property type="entry name" value="C4-DICARBOXYLATE TRANSPORT SENSOR PROTEIN DCTB"/>
    <property type="match status" value="1"/>
</dbReference>
<dbReference type="InterPro" id="IPR003661">
    <property type="entry name" value="HisK_dim/P_dom"/>
</dbReference>
<feature type="domain" description="Histidine kinase" evidence="9">
    <location>
        <begin position="123"/>
        <end position="326"/>
    </location>
</feature>
<evidence type="ECO:0000256" key="7">
    <source>
        <dbReference type="ARBA" id="ARBA00022840"/>
    </source>
</evidence>